<reference evidence="4" key="1">
    <citation type="submission" date="2020-05" db="EMBL/GenBank/DDBJ databases">
        <title>Frigoriglobus tundricola gen. nov., sp. nov., a psychrotolerant cellulolytic planctomycete of the family Gemmataceae with two divergent copies of 16S rRNA gene.</title>
        <authorList>
            <person name="Kulichevskaya I.S."/>
            <person name="Ivanova A.A."/>
            <person name="Naumoff D.G."/>
            <person name="Beletsky A.V."/>
            <person name="Rijpstra W.I.C."/>
            <person name="Sinninghe Damste J.S."/>
            <person name="Mardanov A.V."/>
            <person name="Ravin N.V."/>
            <person name="Dedysh S.N."/>
        </authorList>
    </citation>
    <scope>NUCLEOTIDE SEQUENCE [LARGE SCALE GENOMIC DNA]</scope>
    <source>
        <strain evidence="4">PL17</strain>
    </source>
</reference>
<evidence type="ECO:0000256" key="1">
    <source>
        <dbReference type="SAM" id="MobiDB-lite"/>
    </source>
</evidence>
<dbReference type="KEGG" id="ftj:FTUN_2525"/>
<dbReference type="EMBL" id="CP053452">
    <property type="protein sequence ID" value="QJW94999.1"/>
    <property type="molecule type" value="Genomic_DNA"/>
</dbReference>
<evidence type="ECO:0000313" key="3">
    <source>
        <dbReference type="EMBL" id="QJW94999.1"/>
    </source>
</evidence>
<evidence type="ECO:0008006" key="5">
    <source>
        <dbReference type="Google" id="ProtNLM"/>
    </source>
</evidence>
<dbReference type="Proteomes" id="UP000503447">
    <property type="component" value="Chromosome"/>
</dbReference>
<accession>A0A6M5YLM9</accession>
<evidence type="ECO:0000256" key="2">
    <source>
        <dbReference type="SAM" id="Phobius"/>
    </source>
</evidence>
<feature type="transmembrane region" description="Helical" evidence="2">
    <location>
        <begin position="94"/>
        <end position="112"/>
    </location>
</feature>
<feature type="region of interest" description="Disordered" evidence="1">
    <location>
        <begin position="1"/>
        <end position="87"/>
    </location>
</feature>
<keyword evidence="2" id="KW-0472">Membrane</keyword>
<dbReference type="RefSeq" id="WP_171470879.1">
    <property type="nucleotide sequence ID" value="NZ_CP053452.2"/>
</dbReference>
<feature type="transmembrane region" description="Helical" evidence="2">
    <location>
        <begin position="118"/>
        <end position="138"/>
    </location>
</feature>
<keyword evidence="4" id="KW-1185">Reference proteome</keyword>
<organism evidence="3 4">
    <name type="scientific">Frigoriglobus tundricola</name>
    <dbReference type="NCBI Taxonomy" id="2774151"/>
    <lineage>
        <taxon>Bacteria</taxon>
        <taxon>Pseudomonadati</taxon>
        <taxon>Planctomycetota</taxon>
        <taxon>Planctomycetia</taxon>
        <taxon>Gemmatales</taxon>
        <taxon>Gemmataceae</taxon>
        <taxon>Frigoriglobus</taxon>
    </lineage>
</organism>
<name>A0A6M5YLM9_9BACT</name>
<protein>
    <recommendedName>
        <fullName evidence="5">DUF4352 domain-containing protein</fullName>
    </recommendedName>
</protein>
<gene>
    <name evidence="3" type="ORF">FTUN_2525</name>
</gene>
<keyword evidence="2" id="KW-0812">Transmembrane</keyword>
<feature type="transmembrane region" description="Helical" evidence="2">
    <location>
        <begin position="145"/>
        <end position="165"/>
    </location>
</feature>
<evidence type="ECO:0000313" key="4">
    <source>
        <dbReference type="Proteomes" id="UP000503447"/>
    </source>
</evidence>
<proteinExistence type="predicted"/>
<keyword evidence="2" id="KW-1133">Transmembrane helix</keyword>
<sequence>MKCPGCASWYTAVPEERQPGDARPAASGSRPHKPVAPGPAPSAEVAPGPTGTAVATEPPPVLTTFTPSEVAPSAEVHPDAPEAEVSSAKAGPPLVGVAVCFLAAAALVTASFQSTASVAQPLAAVGLILGTAGALVVGGEKPARLALPLGGACGSGLVLIVAWFVPSLLGPGYQVSRARSDYDPDAVRVVPLRVASGGSGALEPGGYADASQAALQQGYIRVRIARATVAPVQVVDSKKRYTKQPFLAVTVQIQHLGNGERVRLVHWGTTGERTVPDAVATANGRKLALVNTDPDMPVGVSYGQDLFPGKSASDLLLFDPPVAGAPVRLDLPAEAWGGHGAFRFRIPGPMVTHANKQAR</sequence>
<dbReference type="AlphaFoldDB" id="A0A6M5YLM9"/>